<dbReference type="Pfam" id="PF01706">
    <property type="entry name" value="FliG_C"/>
    <property type="match status" value="1"/>
</dbReference>
<dbReference type="STRING" id="89059.LAC1533_1894"/>
<keyword evidence="5" id="KW-1003">Cell membrane</keyword>
<dbReference type="PRINTS" id="PR00954">
    <property type="entry name" value="FLGMOTORFLIG"/>
</dbReference>
<feature type="domain" description="Flagellar motor switch protein FliG C-terminal" evidence="10">
    <location>
        <begin position="218"/>
        <end position="324"/>
    </location>
</feature>
<dbReference type="Pfam" id="PF14841">
    <property type="entry name" value="FliG_M"/>
    <property type="match status" value="1"/>
</dbReference>
<protein>
    <recommendedName>
        <fullName evidence="4">Flagellar motor switch protein FliG</fullName>
    </recommendedName>
</protein>
<comment type="subcellular location">
    <subcellularLocation>
        <location evidence="1">Bacterial flagellum basal body</location>
    </subcellularLocation>
    <subcellularLocation>
        <location evidence="2">Cell membrane</location>
        <topology evidence="2">Peripheral membrane protein</topology>
        <orientation evidence="2">Cytoplasmic side</orientation>
    </subcellularLocation>
</comment>
<dbReference type="InterPro" id="IPR000090">
    <property type="entry name" value="Flg_Motor_Flig"/>
</dbReference>
<keyword evidence="7" id="KW-0283">Flagellar rotation</keyword>
<evidence type="ECO:0000313" key="13">
    <source>
        <dbReference type="EMBL" id="AJA33645.1"/>
    </source>
</evidence>
<gene>
    <name evidence="13" type="primary">fliG</name>
    <name evidence="14" type="ORF">IV43_GL000805</name>
</gene>
<reference evidence="13" key="1">
    <citation type="journal article" date="2014" name="Appl. Environ. Microbiol.">
        <title>Detection and genomic characterization of motility in Lactobacillus curvatus: confirmation of motility in a species outside the Lactobacillus salivarius clade.</title>
        <authorList>
            <person name="Cousin F.J."/>
            <person name="Lynch S.M."/>
            <person name="Harris H.M."/>
            <person name="McCann A."/>
            <person name="Lynch D.B."/>
            <person name="Neville B.A."/>
            <person name="Irisawa T."/>
            <person name="Okada S."/>
            <person name="Endo A."/>
            <person name="O'Toole P.W."/>
        </authorList>
    </citation>
    <scope>NUCLEOTIDE SEQUENCE</scope>
    <source>
        <strain evidence="13">KCTC 13900</strain>
    </source>
</reference>
<keyword evidence="13" id="KW-0969">Cilium</keyword>
<dbReference type="AlphaFoldDB" id="A0A0A7REN0"/>
<proteinExistence type="inferred from homology"/>
<dbReference type="GO" id="GO:0071973">
    <property type="term" value="P:bacterial-type flagellum-dependent cell motility"/>
    <property type="evidence" value="ECO:0007669"/>
    <property type="project" value="InterPro"/>
</dbReference>
<accession>A0A0A7REN0</accession>
<evidence type="ECO:0000259" key="12">
    <source>
        <dbReference type="Pfam" id="PF14842"/>
    </source>
</evidence>
<keyword evidence="9" id="KW-0975">Bacterial flagellum</keyword>
<dbReference type="PANTHER" id="PTHR30534">
    <property type="entry name" value="FLAGELLAR MOTOR SWITCH PROTEIN FLIG"/>
    <property type="match status" value="1"/>
</dbReference>
<organism evidence="13">
    <name type="scientific">Ligilactobacillus acidipiscis</name>
    <dbReference type="NCBI Taxonomy" id="89059"/>
    <lineage>
        <taxon>Bacteria</taxon>
        <taxon>Bacillati</taxon>
        <taxon>Bacillota</taxon>
        <taxon>Bacilli</taxon>
        <taxon>Lactobacillales</taxon>
        <taxon>Lactobacillaceae</taxon>
        <taxon>Ligilactobacillus</taxon>
    </lineage>
</organism>
<evidence type="ECO:0000256" key="5">
    <source>
        <dbReference type="ARBA" id="ARBA00022475"/>
    </source>
</evidence>
<evidence type="ECO:0000259" key="11">
    <source>
        <dbReference type="Pfam" id="PF14841"/>
    </source>
</evidence>
<evidence type="ECO:0000313" key="14">
    <source>
        <dbReference type="EMBL" id="KRN88058.1"/>
    </source>
</evidence>
<dbReference type="NCBIfam" id="TIGR00207">
    <property type="entry name" value="fliG"/>
    <property type="match status" value="1"/>
</dbReference>
<evidence type="ECO:0000256" key="8">
    <source>
        <dbReference type="ARBA" id="ARBA00023136"/>
    </source>
</evidence>
<sequence>MAQLSGVKKAAILMISLGSEASSQVMKLLPDSMIQKVSYEIANTDYVTPEEKNAVIDEFVDTATARQYVLDGGIDYAKDLLVNSLGPQRAKEVLDVLNTIQLREQPFNIARRANEQQLVNLLVEEHPQTIALILCYMQAEKAASVLSEFPDELQSDVAERVATISATSPETIQRIEKVMEDKFSNVVDGERENIGGVGALVDILNSTGRSTEKTILAGLESRQPELASEVQANLFTFEDITTLQALDVQKVLRDVTNDVLELALKGSDDRIKDFIFGNMSQRAVENIKEDLEFMGPTRLSAVEEAQQKVVAVIRKLDERGKIYIGRGGQDSIV</sequence>
<dbReference type="InterPro" id="IPR023087">
    <property type="entry name" value="Flg_Motor_Flig_C"/>
</dbReference>
<evidence type="ECO:0000256" key="9">
    <source>
        <dbReference type="ARBA" id="ARBA00023143"/>
    </source>
</evidence>
<feature type="domain" description="Flagellar motor switch protein FliG N-terminal" evidence="12">
    <location>
        <begin position="3"/>
        <end position="104"/>
    </location>
</feature>
<dbReference type="SUPFAM" id="SSF48029">
    <property type="entry name" value="FliG"/>
    <property type="match status" value="2"/>
</dbReference>
<evidence type="ECO:0000313" key="15">
    <source>
        <dbReference type="Proteomes" id="UP000051491"/>
    </source>
</evidence>
<dbReference type="Gene3D" id="1.10.220.30">
    <property type="match status" value="3"/>
</dbReference>
<dbReference type="EMBL" id="JQBK01000002">
    <property type="protein sequence ID" value="KRN88058.1"/>
    <property type="molecule type" value="Genomic_DNA"/>
</dbReference>
<evidence type="ECO:0000256" key="4">
    <source>
        <dbReference type="ARBA" id="ARBA00021870"/>
    </source>
</evidence>
<dbReference type="GO" id="GO:0005886">
    <property type="term" value="C:plasma membrane"/>
    <property type="evidence" value="ECO:0007669"/>
    <property type="project" value="UniProtKB-SubCell"/>
</dbReference>
<dbReference type="GO" id="GO:0003774">
    <property type="term" value="F:cytoskeletal motor activity"/>
    <property type="evidence" value="ECO:0007669"/>
    <property type="project" value="InterPro"/>
</dbReference>
<keyword evidence="8" id="KW-0472">Membrane</keyword>
<dbReference type="PANTHER" id="PTHR30534:SF0">
    <property type="entry name" value="FLAGELLAR MOTOR SWITCH PROTEIN FLIG"/>
    <property type="match status" value="1"/>
</dbReference>
<dbReference type="GO" id="GO:0006935">
    <property type="term" value="P:chemotaxis"/>
    <property type="evidence" value="ECO:0007669"/>
    <property type="project" value="UniProtKB-KW"/>
</dbReference>
<dbReference type="InterPro" id="IPR028263">
    <property type="entry name" value="FliG_N"/>
</dbReference>
<dbReference type="OrthoDB" id="9780302at2"/>
<keyword evidence="6" id="KW-0145">Chemotaxis</keyword>
<keyword evidence="13" id="KW-0282">Flagellum</keyword>
<evidence type="ECO:0000256" key="3">
    <source>
        <dbReference type="ARBA" id="ARBA00010299"/>
    </source>
</evidence>
<dbReference type="EMBL" id="KM886858">
    <property type="protein sequence ID" value="AJA33645.1"/>
    <property type="molecule type" value="Genomic_DNA"/>
</dbReference>
<dbReference type="RefSeq" id="WP_010498169.1">
    <property type="nucleotide sequence ID" value="NZ_JQBK01000002.1"/>
</dbReference>
<dbReference type="PIRSF" id="PIRSF003161">
    <property type="entry name" value="FliG"/>
    <property type="match status" value="1"/>
</dbReference>
<evidence type="ECO:0000256" key="6">
    <source>
        <dbReference type="ARBA" id="ARBA00022500"/>
    </source>
</evidence>
<reference evidence="14 15" key="2">
    <citation type="journal article" date="2015" name="Genome Announc.">
        <title>Expanding the biotechnology potential of lactobacilli through comparative genomics of 213 strains and associated genera.</title>
        <authorList>
            <person name="Sun Z."/>
            <person name="Harris H.M."/>
            <person name="McCann A."/>
            <person name="Guo C."/>
            <person name="Argimon S."/>
            <person name="Zhang W."/>
            <person name="Yang X."/>
            <person name="Jeffery I.B."/>
            <person name="Cooney J.C."/>
            <person name="Kagawa T.F."/>
            <person name="Liu W."/>
            <person name="Song Y."/>
            <person name="Salvetti E."/>
            <person name="Wrobel A."/>
            <person name="Rasinkangas P."/>
            <person name="Parkhill J."/>
            <person name="Rea M.C."/>
            <person name="O'Sullivan O."/>
            <person name="Ritari J."/>
            <person name="Douillard F.P."/>
            <person name="Paul Ross R."/>
            <person name="Yang R."/>
            <person name="Briner A.E."/>
            <person name="Felis G.E."/>
            <person name="de Vos W.M."/>
            <person name="Barrangou R."/>
            <person name="Klaenhammer T.R."/>
            <person name="Caufield P.W."/>
            <person name="Cui Y."/>
            <person name="Zhang H."/>
            <person name="O'Toole P.W."/>
        </authorList>
    </citation>
    <scope>NUCLEOTIDE SEQUENCE [LARGE SCALE GENOMIC DNA]</scope>
    <source>
        <strain evidence="14 15">DSM 15353</strain>
    </source>
</reference>
<evidence type="ECO:0000259" key="10">
    <source>
        <dbReference type="Pfam" id="PF01706"/>
    </source>
</evidence>
<evidence type="ECO:0000256" key="1">
    <source>
        <dbReference type="ARBA" id="ARBA00004117"/>
    </source>
</evidence>
<dbReference type="GO" id="GO:0009425">
    <property type="term" value="C:bacterial-type flagellum basal body"/>
    <property type="evidence" value="ECO:0007669"/>
    <property type="project" value="UniProtKB-SubCell"/>
</dbReference>
<evidence type="ECO:0000256" key="7">
    <source>
        <dbReference type="ARBA" id="ARBA00022779"/>
    </source>
</evidence>
<keyword evidence="13" id="KW-0966">Cell projection</keyword>
<name>A0A0A7REN0_9LACO</name>
<comment type="similarity">
    <text evidence="3">Belongs to the FliG family.</text>
</comment>
<dbReference type="Pfam" id="PF14842">
    <property type="entry name" value="FliG_N"/>
    <property type="match status" value="1"/>
</dbReference>
<dbReference type="Proteomes" id="UP000051491">
    <property type="component" value="Unassembled WGS sequence"/>
</dbReference>
<evidence type="ECO:0000256" key="2">
    <source>
        <dbReference type="ARBA" id="ARBA00004413"/>
    </source>
</evidence>
<feature type="domain" description="Flagellar motor switch protein FliG middle" evidence="11">
    <location>
        <begin position="116"/>
        <end position="187"/>
    </location>
</feature>
<dbReference type="InterPro" id="IPR032779">
    <property type="entry name" value="FliG_M"/>
</dbReference>
<dbReference type="InterPro" id="IPR011002">
    <property type="entry name" value="FliG_a-hlx"/>
</dbReference>
<dbReference type="PATRIC" id="fig|89059.3.peg.841"/>